<protein>
    <recommendedName>
        <fullName evidence="2">protein-tyrosine-phosphatase</fullName>
        <ecNumber evidence="2">3.1.3.48</ecNumber>
    </recommendedName>
</protein>
<dbReference type="SUPFAM" id="SSF52788">
    <property type="entry name" value="Phosphotyrosine protein phosphatases I"/>
    <property type="match status" value="1"/>
</dbReference>
<keyword evidence="8" id="KW-1185">Reference proteome</keyword>
<evidence type="ECO:0000256" key="2">
    <source>
        <dbReference type="ARBA" id="ARBA00013064"/>
    </source>
</evidence>
<dbReference type="Pfam" id="PF01451">
    <property type="entry name" value="LMWPc"/>
    <property type="match status" value="1"/>
</dbReference>
<comment type="similarity">
    <text evidence="1">Belongs to the low molecular weight phosphotyrosine protein phosphatase family.</text>
</comment>
<dbReference type="EMBL" id="JACIDW010000039">
    <property type="protein sequence ID" value="MBB3967263.1"/>
    <property type="molecule type" value="Genomic_DNA"/>
</dbReference>
<reference evidence="7 8" key="1">
    <citation type="submission" date="2020-08" db="EMBL/GenBank/DDBJ databases">
        <title>Genomic Encyclopedia of Type Strains, Phase IV (KMG-IV): sequencing the most valuable type-strain genomes for metagenomic binning, comparative biology and taxonomic classification.</title>
        <authorList>
            <person name="Goeker M."/>
        </authorList>
    </citation>
    <scope>NUCLEOTIDE SEQUENCE [LARGE SCALE GENOMIC DNA]</scope>
    <source>
        <strain evidence="7 8">DSM 26575</strain>
    </source>
</reference>
<organism evidence="7 8">
    <name type="scientific">Rhizobium metallidurans</name>
    <dbReference type="NCBI Taxonomy" id="1265931"/>
    <lineage>
        <taxon>Bacteria</taxon>
        <taxon>Pseudomonadati</taxon>
        <taxon>Pseudomonadota</taxon>
        <taxon>Alphaproteobacteria</taxon>
        <taxon>Hyphomicrobiales</taxon>
        <taxon>Rhizobiaceae</taxon>
        <taxon>Rhizobium/Agrobacterium group</taxon>
        <taxon>Rhizobium</taxon>
    </lineage>
</organism>
<dbReference type="InterPro" id="IPR050438">
    <property type="entry name" value="LMW_PTPase"/>
</dbReference>
<dbReference type="EC" id="3.1.3.48" evidence="2"/>
<dbReference type="PANTHER" id="PTHR11717">
    <property type="entry name" value="LOW MOLECULAR WEIGHT PROTEIN TYROSINE PHOSPHATASE"/>
    <property type="match status" value="1"/>
</dbReference>
<name>A0A7W6CY74_9HYPH</name>
<dbReference type="Gene3D" id="3.40.50.2300">
    <property type="match status" value="1"/>
</dbReference>
<evidence type="ECO:0000256" key="5">
    <source>
        <dbReference type="PIRSR" id="PIRSR617867-1"/>
    </source>
</evidence>
<dbReference type="SMART" id="SM00226">
    <property type="entry name" value="LMWPc"/>
    <property type="match status" value="1"/>
</dbReference>
<dbReference type="InterPro" id="IPR017867">
    <property type="entry name" value="Tyr_phospatase_low_mol_wt"/>
</dbReference>
<dbReference type="PANTHER" id="PTHR11717:SF7">
    <property type="entry name" value="LOW MOLECULAR WEIGHT PHOSPHOTYROSINE PROTEIN PHOSPHATASE"/>
    <property type="match status" value="1"/>
</dbReference>
<evidence type="ECO:0000259" key="6">
    <source>
        <dbReference type="SMART" id="SM00226"/>
    </source>
</evidence>
<feature type="domain" description="Phosphotyrosine protein phosphatase I" evidence="6">
    <location>
        <begin position="4"/>
        <end position="150"/>
    </location>
</feature>
<dbReference type="GO" id="GO:0004725">
    <property type="term" value="F:protein tyrosine phosphatase activity"/>
    <property type="evidence" value="ECO:0007669"/>
    <property type="project" value="UniProtKB-EC"/>
</dbReference>
<gene>
    <name evidence="7" type="ORF">GGQ67_004962</name>
</gene>
<dbReference type="AlphaFoldDB" id="A0A7W6CY74"/>
<evidence type="ECO:0000256" key="3">
    <source>
        <dbReference type="ARBA" id="ARBA00022801"/>
    </source>
</evidence>
<proteinExistence type="inferred from homology"/>
<feature type="active site" description="Proton donor" evidence="5">
    <location>
        <position position="124"/>
    </location>
</feature>
<sequence length="166" mass="18069">MKRISILFVCMGNICRSPLAEGVFSHLAKEAGHADRFLVDSAGTGSWHQGDEPDRRSIATARHHGMDISGQRARRIRKHDFADFDLIVAMDRDNVAALRALDPQARNIHLFGDLALGSGEDIPDPYYGGADGFEAVYARLLAGCRKLLSMLGDDSASRSGNTSSVR</sequence>
<dbReference type="RefSeq" id="WP_183902678.1">
    <property type="nucleotide sequence ID" value="NZ_JACIDW010000039.1"/>
</dbReference>
<evidence type="ECO:0000256" key="4">
    <source>
        <dbReference type="ARBA" id="ARBA00022912"/>
    </source>
</evidence>
<dbReference type="InterPro" id="IPR023485">
    <property type="entry name" value="Ptyr_pPase"/>
</dbReference>
<feature type="active site" description="Nucleophile" evidence="5">
    <location>
        <position position="10"/>
    </location>
</feature>
<accession>A0A7W6CY74</accession>
<dbReference type="InterPro" id="IPR036196">
    <property type="entry name" value="Ptyr_pPase_sf"/>
</dbReference>
<feature type="active site" evidence="5">
    <location>
        <position position="16"/>
    </location>
</feature>
<keyword evidence="4" id="KW-0904">Protein phosphatase</keyword>
<evidence type="ECO:0000313" key="8">
    <source>
        <dbReference type="Proteomes" id="UP000582090"/>
    </source>
</evidence>
<dbReference type="CDD" id="cd16343">
    <property type="entry name" value="LMWPTP"/>
    <property type="match status" value="1"/>
</dbReference>
<keyword evidence="3 7" id="KW-0378">Hydrolase</keyword>
<dbReference type="Proteomes" id="UP000582090">
    <property type="component" value="Unassembled WGS sequence"/>
</dbReference>
<evidence type="ECO:0000256" key="1">
    <source>
        <dbReference type="ARBA" id="ARBA00011063"/>
    </source>
</evidence>
<dbReference type="PRINTS" id="PR00719">
    <property type="entry name" value="LMWPTPASE"/>
</dbReference>
<evidence type="ECO:0000313" key="7">
    <source>
        <dbReference type="EMBL" id="MBB3967263.1"/>
    </source>
</evidence>
<comment type="caution">
    <text evidence="7">The sequence shown here is derived from an EMBL/GenBank/DDBJ whole genome shotgun (WGS) entry which is preliminary data.</text>
</comment>